<comment type="caution">
    <text evidence="2">The sequence shown here is derived from an EMBL/GenBank/DDBJ whole genome shotgun (WGS) entry which is preliminary data.</text>
</comment>
<dbReference type="OrthoDB" id="9872097at2"/>
<feature type="transmembrane region" description="Helical" evidence="1">
    <location>
        <begin position="182"/>
        <end position="203"/>
    </location>
</feature>
<feature type="transmembrane region" description="Helical" evidence="1">
    <location>
        <begin position="109"/>
        <end position="131"/>
    </location>
</feature>
<feature type="transmembrane region" description="Helical" evidence="1">
    <location>
        <begin position="256"/>
        <end position="274"/>
    </location>
</feature>
<reference evidence="2" key="1">
    <citation type="submission" date="2006-04" db="EMBL/GenBank/DDBJ databases">
        <authorList>
            <person name="Seshadri R."/>
            <person name="Federici B.A."/>
        </authorList>
    </citation>
    <scope>NUCLEOTIDE SEQUENCE [LARGE SCALE GENOMIC DNA]</scope>
</reference>
<organism evidence="2 3">
    <name type="scientific">Rickettsiella grylli</name>
    <dbReference type="NCBI Taxonomy" id="59196"/>
    <lineage>
        <taxon>Bacteria</taxon>
        <taxon>Pseudomonadati</taxon>
        <taxon>Pseudomonadota</taxon>
        <taxon>Gammaproteobacteria</taxon>
        <taxon>Legionellales</taxon>
        <taxon>Coxiellaceae</taxon>
        <taxon>Rickettsiella</taxon>
    </lineage>
</organism>
<feature type="transmembrane region" description="Helical" evidence="1">
    <location>
        <begin position="229"/>
        <end position="250"/>
    </location>
</feature>
<dbReference type="EMBL" id="AAQJ02000001">
    <property type="protein sequence ID" value="EDP45949.1"/>
    <property type="molecule type" value="Genomic_DNA"/>
</dbReference>
<feature type="transmembrane region" description="Helical" evidence="1">
    <location>
        <begin position="151"/>
        <end position="170"/>
    </location>
</feature>
<dbReference type="AlphaFoldDB" id="A8PM21"/>
<protein>
    <submittedName>
        <fullName evidence="2">Membrane protein</fullName>
    </submittedName>
</protein>
<dbReference type="STRING" id="59196.RICGR_0599"/>
<keyword evidence="3" id="KW-1185">Reference proteome</keyword>
<keyword evidence="1" id="KW-0472">Membrane</keyword>
<sequence length="500" mass="57528">MLTIVSHIKEHITTTEFWRALSFVLKRLESIAKYLTQLPLPFTIILYSLHGVRASLRIVHYVKKTKNKNLGETCKFLFSVFKVLIALIAFALLASGFGSLPTALLTAFFSYTVLKLVHSTAVLLASTVFALNMNKSRIEQQWALSNYRCNINKHAALLSTGLLFVSVTYLSTRSRLMWTNPLLLLIDGVMLFGIGATIGYISYKIIKHKRIDGEILIGREHSVQCLKKVLFFGLPSIALLLIILTPGLGFFSVTTALIVLCAQDIVLTIYYYFFNSSIPDPKPAHWSEPSHQDFWKTSWDYYTTFSPIYYLKTQISDQFPSMTEVNQTNKKLLLKMTIIKLLHIESTLEKIEKLGKIGRLILSQKKHQIKKKYLLRELAWVLNTDDQEVLIDLFIRTLIDLAKIKQFKYLHQKLDELLELFDKNNQTYLIPKDKNCFKENTWGQLFFLAKQMKSNQVPEMNKPKLFYQSFWKKMGACEALSHAFKASRAIEEQISLVPLS</sequence>
<keyword evidence="1" id="KW-0812">Transmembrane</keyword>
<dbReference type="Proteomes" id="UP000054075">
    <property type="component" value="Unassembled WGS sequence"/>
</dbReference>
<dbReference type="RefSeq" id="WP_006034937.1">
    <property type="nucleotide sequence ID" value="NZ_AAQJ02000001.1"/>
</dbReference>
<reference evidence="2" key="2">
    <citation type="submission" date="2007-10" db="EMBL/GenBank/DDBJ databases">
        <authorList>
            <person name="Myers G.S."/>
        </authorList>
    </citation>
    <scope>NUCLEOTIDE SEQUENCE [LARGE SCALE GENOMIC DNA]</scope>
</reference>
<feature type="transmembrane region" description="Helical" evidence="1">
    <location>
        <begin position="76"/>
        <end position="97"/>
    </location>
</feature>
<accession>A8PM21</accession>
<keyword evidence="1" id="KW-1133">Transmembrane helix</keyword>
<proteinExistence type="predicted"/>
<evidence type="ECO:0000256" key="1">
    <source>
        <dbReference type="SAM" id="Phobius"/>
    </source>
</evidence>
<evidence type="ECO:0000313" key="2">
    <source>
        <dbReference type="EMBL" id="EDP45949.1"/>
    </source>
</evidence>
<gene>
    <name evidence="2" type="ORF">RICGR_0599</name>
</gene>
<feature type="transmembrane region" description="Helical" evidence="1">
    <location>
        <begin position="38"/>
        <end position="56"/>
    </location>
</feature>
<name>A8PM21_9COXI</name>
<evidence type="ECO:0000313" key="3">
    <source>
        <dbReference type="Proteomes" id="UP000054075"/>
    </source>
</evidence>